<feature type="compositionally biased region" description="Acidic residues" evidence="1">
    <location>
        <begin position="411"/>
        <end position="420"/>
    </location>
</feature>
<keyword evidence="3" id="KW-1185">Reference proteome</keyword>
<comment type="caution">
    <text evidence="2">The sequence shown here is derived from an EMBL/GenBank/DDBJ whole genome shotgun (WGS) entry which is preliminary data.</text>
</comment>
<sequence length="981" mass="110656">MWQMFPKPKRQQHYSAACPPGGDSQVENTKARFNAQKTPGFRVFVKKLQPSYRLPSEPTVTKLLGVKHSKLKEAFAAKLSEATCIILTMDIWSQKGTMRSFLGVTIHFPLDNVMVSGEIEAYRLTERKTIPYLRSVIQKICREWSIDNGRVRAAISDGGANIKGALKEEFPGRHISCLFAHLLDNIGQRVLRPAATYSVPSERENPPADAPLPDRESDVEDDDEEEEIDNSMLGQVVKHVKATVKFFRQSEVATSELVKLQVEEKGIPESQALKLIQEVKTRWNSRVEALGEVRDLLKPLAIATKEISQEHNPTLSKCIPLVSALKSNVGKVVAGTPIGFNLKAALLSRIQTSLGKIEEIKVYSYATILDPRFKKVCFSSAVHPSNAAAAVAEKVKRRIEQTLEKTNDVEPAPEPDEQDPNDFWGNIDSAVKQAATSRDAGTAAVGYAEEFRAYLNSPPLDRKSNPNPLKAWESIKHLYPNVLAGISSDIQPTTYPRSLIGQFAHESFVLGAHLHGLLWIDNSPDVTDIDTEEKRQNIVQFYDKLISTFHPNINERKPIVHPCQVKMSEVQDPTKDLAQLLNRVQRHSIHKESYCLRRNKRTKKIECRFQFPKNLEVSSTYRINPETNEMEFIPKRNDPILNNFNGYIIQTWRASIDISAVMSKQALINYLAKYISKPERESRELISLLKGILNEAEDDQEIKKSIQRLYIQCCSERDYSAQEPQDDYEIEENVDDLLNDIEEWMTVSSMGPNQKAEQVELGKRDSDVQCNWQESRQRYEKYGGIPIMSSFIASEKQKSKDTDERLPPYPAVNFNVQHSNILNLVDKQILSLKNDNATSTFALPKRVIVQGSAGTGKSLVINAIKHKVHKSLGAHSYLLMTPTGVSAKNINDSTYHSTLHINMKSKEFSNLTGPAAHILQNKLKDIKFIIIDEFSMVGCEAMHMIEERIKQAKDNDNDFASCFIYILGDVKQLPPIGDKAI</sequence>
<feature type="compositionally biased region" description="Basic and acidic residues" evidence="1">
    <location>
        <begin position="201"/>
        <end position="216"/>
    </location>
</feature>
<protein>
    <submittedName>
        <fullName evidence="2">ATP-dependent DNA helicase</fullName>
    </submittedName>
</protein>
<keyword evidence="2" id="KW-0347">Helicase</keyword>
<feature type="compositionally biased region" description="Acidic residues" evidence="1">
    <location>
        <begin position="217"/>
        <end position="229"/>
    </location>
</feature>
<dbReference type="InterPro" id="IPR051055">
    <property type="entry name" value="PIF1_helicase"/>
</dbReference>
<organism evidence="2 3">
    <name type="scientific">Frankliniella fusca</name>
    <dbReference type="NCBI Taxonomy" id="407009"/>
    <lineage>
        <taxon>Eukaryota</taxon>
        <taxon>Metazoa</taxon>
        <taxon>Ecdysozoa</taxon>
        <taxon>Arthropoda</taxon>
        <taxon>Hexapoda</taxon>
        <taxon>Insecta</taxon>
        <taxon>Pterygota</taxon>
        <taxon>Neoptera</taxon>
        <taxon>Paraneoptera</taxon>
        <taxon>Thysanoptera</taxon>
        <taxon>Terebrantia</taxon>
        <taxon>Thripoidea</taxon>
        <taxon>Thripidae</taxon>
        <taxon>Frankliniella</taxon>
    </lineage>
</organism>
<dbReference type="PANTHER" id="PTHR47642">
    <property type="entry name" value="ATP-DEPENDENT DNA HELICASE"/>
    <property type="match status" value="1"/>
</dbReference>
<gene>
    <name evidence="2" type="ORF">KUF71_007016</name>
</gene>
<feature type="region of interest" description="Disordered" evidence="1">
    <location>
        <begin position="403"/>
        <end position="422"/>
    </location>
</feature>
<dbReference type="Proteomes" id="UP001219518">
    <property type="component" value="Unassembled WGS sequence"/>
</dbReference>
<feature type="region of interest" description="Disordered" evidence="1">
    <location>
        <begin position="197"/>
        <end position="231"/>
    </location>
</feature>
<dbReference type="PANTHER" id="PTHR47642:SF5">
    <property type="entry name" value="ATP-DEPENDENT DNA HELICASE"/>
    <property type="match status" value="1"/>
</dbReference>
<feature type="region of interest" description="Disordered" evidence="1">
    <location>
        <begin position="1"/>
        <end position="24"/>
    </location>
</feature>
<dbReference type="InterPro" id="IPR027417">
    <property type="entry name" value="P-loop_NTPase"/>
</dbReference>
<proteinExistence type="predicted"/>
<evidence type="ECO:0000256" key="1">
    <source>
        <dbReference type="SAM" id="MobiDB-lite"/>
    </source>
</evidence>
<keyword evidence="2" id="KW-0067">ATP-binding</keyword>
<keyword evidence="2" id="KW-0378">Hydrolase</keyword>
<dbReference type="InterPro" id="IPR012337">
    <property type="entry name" value="RNaseH-like_sf"/>
</dbReference>
<dbReference type="EMBL" id="JAHWGI010000737">
    <property type="protein sequence ID" value="KAK3917521.1"/>
    <property type="molecule type" value="Genomic_DNA"/>
</dbReference>
<evidence type="ECO:0000313" key="3">
    <source>
        <dbReference type="Proteomes" id="UP001219518"/>
    </source>
</evidence>
<evidence type="ECO:0000313" key="2">
    <source>
        <dbReference type="EMBL" id="KAK3917521.1"/>
    </source>
</evidence>
<dbReference type="GO" id="GO:0004386">
    <property type="term" value="F:helicase activity"/>
    <property type="evidence" value="ECO:0007669"/>
    <property type="project" value="UniProtKB-KW"/>
</dbReference>
<reference evidence="2" key="1">
    <citation type="submission" date="2021-07" db="EMBL/GenBank/DDBJ databases">
        <authorList>
            <person name="Catto M.A."/>
            <person name="Jacobson A."/>
            <person name="Kennedy G."/>
            <person name="Labadie P."/>
            <person name="Hunt B.G."/>
            <person name="Srinivasan R."/>
        </authorList>
    </citation>
    <scope>NUCLEOTIDE SEQUENCE</scope>
    <source>
        <strain evidence="2">PL_HMW_Pooled</strain>
        <tissue evidence="2">Head</tissue>
    </source>
</reference>
<dbReference type="AlphaFoldDB" id="A0AAE1HB35"/>
<dbReference type="Pfam" id="PF13245">
    <property type="entry name" value="AAA_19"/>
    <property type="match status" value="1"/>
</dbReference>
<accession>A0AAE1HB35</accession>
<dbReference type="SUPFAM" id="SSF53098">
    <property type="entry name" value="Ribonuclease H-like"/>
    <property type="match status" value="1"/>
</dbReference>
<reference evidence="2" key="2">
    <citation type="journal article" date="2023" name="BMC Genomics">
        <title>Pest status, molecular evolution, and epigenetic factors derived from the genome assembly of Frankliniella fusca, a thysanopteran phytovirus vector.</title>
        <authorList>
            <person name="Catto M.A."/>
            <person name="Labadie P.E."/>
            <person name="Jacobson A.L."/>
            <person name="Kennedy G.G."/>
            <person name="Srinivasan R."/>
            <person name="Hunt B.G."/>
        </authorList>
    </citation>
    <scope>NUCLEOTIDE SEQUENCE</scope>
    <source>
        <strain evidence="2">PL_HMW_Pooled</strain>
    </source>
</reference>
<keyword evidence="2" id="KW-0547">Nucleotide-binding</keyword>
<dbReference type="Gene3D" id="3.40.50.300">
    <property type="entry name" value="P-loop containing nucleotide triphosphate hydrolases"/>
    <property type="match status" value="1"/>
</dbReference>
<dbReference type="SUPFAM" id="SSF52540">
    <property type="entry name" value="P-loop containing nucleoside triphosphate hydrolases"/>
    <property type="match status" value="1"/>
</dbReference>
<name>A0AAE1HB35_9NEOP</name>